<dbReference type="RefSeq" id="WP_153469788.1">
    <property type="nucleotide sequence ID" value="NZ_WBOF01000004.1"/>
</dbReference>
<organism evidence="2 3">
    <name type="scientific">Streptomyces kaniharaensis</name>
    <dbReference type="NCBI Taxonomy" id="212423"/>
    <lineage>
        <taxon>Bacteria</taxon>
        <taxon>Bacillati</taxon>
        <taxon>Actinomycetota</taxon>
        <taxon>Actinomycetes</taxon>
        <taxon>Kitasatosporales</taxon>
        <taxon>Streptomycetaceae</taxon>
        <taxon>Streptomyces</taxon>
    </lineage>
</organism>
<comment type="caution">
    <text evidence="2">The sequence shown here is derived from an EMBL/GenBank/DDBJ whole genome shotgun (WGS) entry which is preliminary data.</text>
</comment>
<gene>
    <name evidence="2" type="ORF">F7Q99_34975</name>
</gene>
<dbReference type="Proteomes" id="UP000450000">
    <property type="component" value="Unassembled WGS sequence"/>
</dbReference>
<evidence type="ECO:0000313" key="2">
    <source>
        <dbReference type="EMBL" id="MQS17246.1"/>
    </source>
</evidence>
<accession>A0A6N7KZW7</accession>
<reference evidence="2 3" key="1">
    <citation type="submission" date="2019-09" db="EMBL/GenBank/DDBJ databases">
        <title>Genome Sequences of Streptomyces kaniharaensis ATCC 21070.</title>
        <authorList>
            <person name="Zhu W."/>
            <person name="De Crecy-Lagard V."/>
            <person name="Richards N.G."/>
        </authorList>
    </citation>
    <scope>NUCLEOTIDE SEQUENCE [LARGE SCALE GENOMIC DNA]</scope>
    <source>
        <strain evidence="2 3">SF-557</strain>
    </source>
</reference>
<name>A0A6N7KZW7_9ACTN</name>
<feature type="compositionally biased region" description="Low complexity" evidence="1">
    <location>
        <begin position="86"/>
        <end position="97"/>
    </location>
</feature>
<protein>
    <submittedName>
        <fullName evidence="2">Uncharacterized protein</fullName>
    </submittedName>
</protein>
<feature type="region of interest" description="Disordered" evidence="1">
    <location>
        <begin position="76"/>
        <end position="97"/>
    </location>
</feature>
<dbReference type="EMBL" id="WBOF01000004">
    <property type="protein sequence ID" value="MQS17246.1"/>
    <property type="molecule type" value="Genomic_DNA"/>
</dbReference>
<evidence type="ECO:0000256" key="1">
    <source>
        <dbReference type="SAM" id="MobiDB-lite"/>
    </source>
</evidence>
<keyword evidence="3" id="KW-1185">Reference proteome</keyword>
<sequence>MLVPDLARLVREADRDQLAAAVQAAVDTVAWYTPAPKPDYGDTDHSIARSEAKAELAEEVVDSVVLALSASVIKDPAGAGSSIAHPESPSPSTEERP</sequence>
<dbReference type="AlphaFoldDB" id="A0A6N7KZW7"/>
<evidence type="ECO:0000313" key="3">
    <source>
        <dbReference type="Proteomes" id="UP000450000"/>
    </source>
</evidence>
<proteinExistence type="predicted"/>